<keyword evidence="3 10" id="KW-0540">Nuclease</keyword>
<dbReference type="Pfam" id="PF17846">
    <property type="entry name" value="XRN_M"/>
    <property type="match status" value="1"/>
</dbReference>
<evidence type="ECO:0000259" key="16">
    <source>
        <dbReference type="Pfam" id="PF18334"/>
    </source>
</evidence>
<dbReference type="GO" id="GO:0000184">
    <property type="term" value="P:nuclear-transcribed mRNA catabolic process, nonsense-mediated decay"/>
    <property type="evidence" value="ECO:0007669"/>
    <property type="project" value="UniProtKB-KW"/>
</dbReference>
<dbReference type="EC" id="3.1.13.-" evidence="10"/>
<dbReference type="STRING" id="225359.A0A2S4Q1C5"/>
<dbReference type="Gene3D" id="3.40.50.12390">
    <property type="match status" value="2"/>
</dbReference>
<dbReference type="Gene3D" id="2.30.30.750">
    <property type="match status" value="1"/>
</dbReference>
<keyword evidence="18" id="KW-1185">Reference proteome</keyword>
<dbReference type="Pfam" id="PF18334">
    <property type="entry name" value="XRN1_D2_D3"/>
    <property type="match status" value="1"/>
</dbReference>
<dbReference type="InterPro" id="IPR014722">
    <property type="entry name" value="Rib_uL2_dom2"/>
</dbReference>
<evidence type="ECO:0000259" key="13">
    <source>
        <dbReference type="Pfam" id="PF17846"/>
    </source>
</evidence>
<keyword evidence="2 10" id="KW-0963">Cytoplasm</keyword>
<evidence type="ECO:0000256" key="7">
    <source>
        <dbReference type="ARBA" id="ARBA00023161"/>
    </source>
</evidence>
<evidence type="ECO:0000256" key="5">
    <source>
        <dbReference type="ARBA" id="ARBA00022839"/>
    </source>
</evidence>
<dbReference type="CDD" id="cd18673">
    <property type="entry name" value="PIN_XRN1-2-like"/>
    <property type="match status" value="1"/>
</dbReference>
<dbReference type="OrthoDB" id="372487at2759"/>
<feature type="domain" description="5'-3' exoribonuclease 1 SH3-like" evidence="14">
    <location>
        <begin position="1148"/>
        <end position="1218"/>
    </location>
</feature>
<protein>
    <recommendedName>
        <fullName evidence="9 10">5'-3' exoribonuclease 1</fullName>
        <ecNumber evidence="10">3.1.13.-</ecNumber>
    </recommendedName>
</protein>
<dbReference type="FunFam" id="1.25.40.1050:FF:000001">
    <property type="entry name" value="5'-3' exoribonuclease 1"/>
    <property type="match status" value="1"/>
</dbReference>
<feature type="domain" description="Xrn1 N-terminal" evidence="12">
    <location>
        <begin position="1"/>
        <end position="227"/>
    </location>
</feature>
<gene>
    <name evidence="17" type="ORF">EPUL_000604</name>
</gene>
<dbReference type="InterPro" id="IPR040992">
    <property type="entry name" value="XRN1_D1"/>
</dbReference>
<dbReference type="GO" id="GO:0003723">
    <property type="term" value="F:RNA binding"/>
    <property type="evidence" value="ECO:0007669"/>
    <property type="project" value="UniProtKB-KW"/>
</dbReference>
<feature type="domain" description="Exoribonuclease Xrn1 D2/D3" evidence="16">
    <location>
        <begin position="906"/>
        <end position="1130"/>
    </location>
</feature>
<evidence type="ECO:0000256" key="8">
    <source>
        <dbReference type="ARBA" id="ARBA00038299"/>
    </source>
</evidence>
<dbReference type="Pfam" id="PF18129">
    <property type="entry name" value="SH3_12"/>
    <property type="match status" value="1"/>
</dbReference>
<dbReference type="Gene3D" id="1.25.40.1050">
    <property type="match status" value="1"/>
</dbReference>
<feature type="domain" description="Xrn1 helical" evidence="13">
    <location>
        <begin position="275"/>
        <end position="673"/>
    </location>
</feature>
<comment type="similarity">
    <text evidence="8 10">Belongs to the 5'-3' exonuclease family.</text>
</comment>
<evidence type="ECO:0000256" key="4">
    <source>
        <dbReference type="ARBA" id="ARBA00022801"/>
    </source>
</evidence>
<dbReference type="Gene3D" id="2.170.260.40">
    <property type="match status" value="1"/>
</dbReference>
<name>A0A2S4Q1C5_9PEZI</name>
<dbReference type="InterPro" id="IPR041106">
    <property type="entry name" value="XRN1_D2_D3"/>
</dbReference>
<evidence type="ECO:0000256" key="6">
    <source>
        <dbReference type="ARBA" id="ARBA00022884"/>
    </source>
</evidence>
<dbReference type="GO" id="GO:0000932">
    <property type="term" value="C:P-body"/>
    <property type="evidence" value="ECO:0007669"/>
    <property type="project" value="UniProtKB-ARBA"/>
</dbReference>
<evidence type="ECO:0000259" key="12">
    <source>
        <dbReference type="Pfam" id="PF03159"/>
    </source>
</evidence>
<evidence type="ECO:0000256" key="9">
    <source>
        <dbReference type="ARBA" id="ARBA00067318"/>
    </source>
</evidence>
<dbReference type="PANTHER" id="PTHR12341">
    <property type="entry name" value="5'-&gt;3' EXORIBONUCLEASE"/>
    <property type="match status" value="1"/>
</dbReference>
<dbReference type="EMBL" id="PEDP01000032">
    <property type="protein sequence ID" value="POS88094.1"/>
    <property type="molecule type" value="Genomic_DNA"/>
</dbReference>
<dbReference type="InterPro" id="IPR016494">
    <property type="entry name" value="5_3_exoribonuclease_1"/>
</dbReference>
<comment type="function">
    <text evidence="10">Multifunctional protein that exhibits several independent functions at different levels of the cellular processes. 5'-3' exonuclease component of the nonsense-mediated mRNA decay (NMD) which is a highly conserved mRNA degradation pathway, an RNA surveillance system whose role is to identify and rid cells of mRNA with premature termination codons and thus prevents accumulation of potentially harmful truncated proteins.</text>
</comment>
<evidence type="ECO:0000313" key="17">
    <source>
        <dbReference type="EMBL" id="POS88094.1"/>
    </source>
</evidence>
<evidence type="ECO:0000259" key="14">
    <source>
        <dbReference type="Pfam" id="PF18129"/>
    </source>
</evidence>
<feature type="compositionally biased region" description="Polar residues" evidence="11">
    <location>
        <begin position="1301"/>
        <end position="1312"/>
    </location>
</feature>
<dbReference type="InterPro" id="IPR041412">
    <property type="entry name" value="Xrn1_helical"/>
</dbReference>
<dbReference type="InterPro" id="IPR047007">
    <property type="entry name" value="XRN1_D1_sf"/>
</dbReference>
<dbReference type="PIRSF" id="PIRSF006743">
    <property type="entry name" value="Exonuclease_Xnr1"/>
    <property type="match status" value="1"/>
</dbReference>
<dbReference type="InterPro" id="IPR027073">
    <property type="entry name" value="5_3_exoribonuclease"/>
</dbReference>
<dbReference type="GO" id="GO:0048471">
    <property type="term" value="C:perinuclear region of cytoplasm"/>
    <property type="evidence" value="ECO:0007669"/>
    <property type="project" value="UniProtKB-SubCell"/>
</dbReference>
<evidence type="ECO:0000256" key="10">
    <source>
        <dbReference type="PIRNR" id="PIRNR006743"/>
    </source>
</evidence>
<dbReference type="GO" id="GO:0016078">
    <property type="term" value="P:tRNA decay"/>
    <property type="evidence" value="ECO:0007669"/>
    <property type="project" value="UniProtKB-ARBA"/>
</dbReference>
<sequence>MGIPKFFRWMSERYPAISQLIAENRIPEFDCLYLDMNGIIHNCTHKDTDDTSFRMTEEQMYITIFNYIEHLYGKIKPKQLFFMAIDGVAPRAKMNQQRARRFRTALDAELAREKAIKEGKEIPKEEAFDSNAITPGTEFMHKLTRQLKYFISKKVSDDANWKDVKIILSGHEVPGEGEHKIMEYIRLAKAQPDYDPNVRHCLYGLDADLIMLGLLSHDPHFCLLREEVTFGRASKTKSKELEHQKFYLMHLCIVREYLELEFQELKKPGALKFDFDLEHIIDDFILMAFFVGNDFLPNLPNLHINEGALALMFKIYKKILPRTNGYINEGGVINMERLAILLDELSHIEYRFFESDIADQSWFNSKIMSKKDVMLKEKTLDQLAMTSHQKKIWQDIKLFLIDQSRQLIDLPQDLTAIDRRFFENLATRLDLEWRSVQDEDGNRHMQLYRSLPNENEITEAEKLKSDITDSIKLYDDAKTIDISEAQNREEMDLLYEEKFQQWKNAYYQSKFEWDRNNDLELVKLCENYVQGLQWVLFYYYRGVVSWAWYYQYHYSPMISDVIKGLNADLNFELGKPFRPFEQLMGVLPDRSKSIVPTVYHDLMTSSKSPIIDFYPRDFELDMNGKRMEWEAVVKIPFIDEKRLLAAMATRNHLLSEEEKKRNEFGVTLEFCFDMNKNYVFPSSLIGIFPDIPYCHCVEKEFSLPVIEGLEYNVGLVDGVKLGDAALAGFPSLSTLPYSAALDFHGVSVFQSESRNESMIVTLGDQEFRANVKTAIMKLGQKVYVGYPYLQEGKVVKVSDEHFDYLPSDDGIAKPIQRVHSLREVEDFNKKADRIEYNYSNNLGIIIGPVKSTIHVEMLKGLRKTDEGATVKEYAVIPGMETEFATQVIVDEVINEDQRFLEQAALPIEEEFPPGTRAFFLGEFNYGRPLEIIAHDKNRTEIWLSATIANEQEFGHQVIQDCGSRAIYTPAFAVAQMLGLNSLVLSKITSSFTVETPSSSRINLGLNLKFESKKQKVLGYTQKSDKGWEYSNKAIELLTTYMSKFPEFFAGLQRSIRASECKTTDFYPAETADQKIKEIIEWLKSIESKNFERVPLDSEQLEPEIVAAIEKAADKMLETYPGVAYKKLKGVPRYALLKPSDAEHRLGNQSFSLGDRVVYAQDSGRVPIATRGVVVGISRTNRTVLLDVVFDLTFMSGTTLGSRCTPFRGSTVSTSSVINLTNKQVIAEAKPSSGRHSDNNMGTRNRYNSVYPVRGGGGYYRDAVASPPRRGSYRGAILGNNQNGISHSSSSVQEQGRDQRPNYENSWNLSTRGTLPIRGSSPRQRHQPRGGRNQISTGNDFGWTSSNSITSYNAVPPPMVDSSRGARGGSWGRDRGGPRFSRGRGTHHPAPIH</sequence>
<feature type="compositionally biased region" description="Polar residues" evidence="11">
    <location>
        <begin position="1278"/>
        <end position="1293"/>
    </location>
</feature>
<evidence type="ECO:0000256" key="3">
    <source>
        <dbReference type="ARBA" id="ARBA00022722"/>
    </source>
</evidence>
<comment type="subcellular location">
    <subcellularLocation>
        <location evidence="1">Cytoplasm</location>
        <location evidence="1">Perinuclear region</location>
    </subcellularLocation>
</comment>
<keyword evidence="7 10" id="KW-0866">Nonsense-mediated mRNA decay</keyword>
<evidence type="ECO:0000256" key="1">
    <source>
        <dbReference type="ARBA" id="ARBA00004556"/>
    </source>
</evidence>
<dbReference type="GO" id="GO:0004534">
    <property type="term" value="F:5'-3' RNA exonuclease activity"/>
    <property type="evidence" value="ECO:0007669"/>
    <property type="project" value="TreeGrafter"/>
</dbReference>
<feature type="compositionally biased region" description="Polar residues" evidence="11">
    <location>
        <begin position="1238"/>
        <end position="1247"/>
    </location>
</feature>
<accession>A0A2S4Q1C5</accession>
<keyword evidence="5 10" id="KW-0269">Exonuclease</keyword>
<dbReference type="FunFam" id="3.40.50.12390:FF:000002">
    <property type="entry name" value="5'-3' exoribonuclease 1"/>
    <property type="match status" value="1"/>
</dbReference>
<dbReference type="Pfam" id="PF18332">
    <property type="entry name" value="XRN1_D1"/>
    <property type="match status" value="1"/>
</dbReference>
<dbReference type="GO" id="GO:0005634">
    <property type="term" value="C:nucleus"/>
    <property type="evidence" value="ECO:0007669"/>
    <property type="project" value="TreeGrafter"/>
</dbReference>
<evidence type="ECO:0000256" key="2">
    <source>
        <dbReference type="ARBA" id="ARBA00022490"/>
    </source>
</evidence>
<feature type="domain" description="5'-3' exoribonuclease 1 D1" evidence="15">
    <location>
        <begin position="714"/>
        <end position="902"/>
    </location>
</feature>
<feature type="compositionally biased region" description="Polar residues" evidence="11">
    <location>
        <begin position="1332"/>
        <end position="1352"/>
    </location>
</feature>
<dbReference type="PANTHER" id="PTHR12341:SF7">
    <property type="entry name" value="5'-3' EXORIBONUCLEASE 1"/>
    <property type="match status" value="1"/>
</dbReference>
<dbReference type="InterPro" id="IPR047008">
    <property type="entry name" value="XRN1_SH3_sf"/>
</dbReference>
<comment type="caution">
    <text evidence="17">The sequence shown here is derived from an EMBL/GenBank/DDBJ whole genome shotgun (WGS) entry which is preliminary data.</text>
</comment>
<reference evidence="17 18" key="1">
    <citation type="submission" date="2017-10" db="EMBL/GenBank/DDBJ databases">
        <title>Development of genomic resources for the powdery mildew, Erysiphe pulchra.</title>
        <authorList>
            <person name="Wadl P.A."/>
            <person name="Mack B.M."/>
            <person name="Moore G."/>
            <person name="Beltz S.B."/>
        </authorList>
    </citation>
    <scope>NUCLEOTIDE SEQUENCE [LARGE SCALE GENOMIC DNA]</scope>
    <source>
        <strain evidence="17">Cflorida</strain>
    </source>
</reference>
<evidence type="ECO:0000256" key="11">
    <source>
        <dbReference type="SAM" id="MobiDB-lite"/>
    </source>
</evidence>
<dbReference type="Pfam" id="PF03159">
    <property type="entry name" value="XRN_N"/>
    <property type="match status" value="1"/>
</dbReference>
<organism evidence="17 18">
    <name type="scientific">Erysiphe pulchra</name>
    <dbReference type="NCBI Taxonomy" id="225359"/>
    <lineage>
        <taxon>Eukaryota</taxon>
        <taxon>Fungi</taxon>
        <taxon>Dikarya</taxon>
        <taxon>Ascomycota</taxon>
        <taxon>Pezizomycotina</taxon>
        <taxon>Leotiomycetes</taxon>
        <taxon>Erysiphales</taxon>
        <taxon>Erysiphaceae</taxon>
        <taxon>Erysiphe</taxon>
    </lineage>
</organism>
<keyword evidence="6 10" id="KW-0694">RNA-binding</keyword>
<evidence type="ECO:0000259" key="15">
    <source>
        <dbReference type="Pfam" id="PF18332"/>
    </source>
</evidence>
<dbReference type="InterPro" id="IPR041385">
    <property type="entry name" value="SH3_12"/>
</dbReference>
<evidence type="ECO:0000313" key="18">
    <source>
        <dbReference type="Proteomes" id="UP000237438"/>
    </source>
</evidence>
<dbReference type="Proteomes" id="UP000237438">
    <property type="component" value="Unassembled WGS sequence"/>
</dbReference>
<dbReference type="InterPro" id="IPR004859">
    <property type="entry name" value="Xrn1_N"/>
</dbReference>
<dbReference type="Gene3D" id="2.30.30.30">
    <property type="match status" value="1"/>
</dbReference>
<keyword evidence="4 10" id="KW-0378">Hydrolase</keyword>
<proteinExistence type="inferred from homology"/>
<dbReference type="GO" id="GO:0016075">
    <property type="term" value="P:rRNA catabolic process"/>
    <property type="evidence" value="ECO:0007669"/>
    <property type="project" value="TreeGrafter"/>
</dbReference>
<feature type="region of interest" description="Disordered" evidence="11">
    <location>
        <begin position="1225"/>
        <end position="1392"/>
    </location>
</feature>